<keyword evidence="7 8" id="KW-0472">Membrane</keyword>
<feature type="domain" description="ABC transmembrane type-2" evidence="9">
    <location>
        <begin position="150"/>
        <end position="374"/>
    </location>
</feature>
<keyword evidence="4" id="KW-1003">Cell membrane</keyword>
<dbReference type="Gene3D" id="3.40.1710.10">
    <property type="entry name" value="abc type-2 transporter like domain"/>
    <property type="match status" value="1"/>
</dbReference>
<evidence type="ECO:0000313" key="11">
    <source>
        <dbReference type="Proteomes" id="UP000189761"/>
    </source>
</evidence>
<sequence>MKDILWLVGNTLSVTFRKKKNIIMYLFMPLIGIFIALVAYGGDTKMNLHVGVVNHDQQEISQDTVKFLQGLKNVKVSKINESQIQDKITSGTLDTVITLDEGYSESVLKGSPQHIEITSIKGAAITSYVKSYLYQYIDNISTISQIADGNLQSFDKMYKDFQTSTFKVTTQVVSDTSKGKGMTYTAVGFLIMIMLMSAGNMSEIILTEKENRTYFRLLSTPISARKYILSNVIVNMIVMTIQVIITLTVLTTVFNIDIQIPLIEAALVLFTFALVAVGLALVIVSFSNSRSAANALQNLIVLPTVMLSGCFWPLEVMPDSLQKIANFLPQRWTLSTITALQEGNTLGSLYLNFMILLGFALAFFLIAIYKFGRNNNTKSFV</sequence>
<feature type="transmembrane region" description="Helical" evidence="8">
    <location>
        <begin position="184"/>
        <end position="206"/>
    </location>
</feature>
<comment type="caution">
    <text evidence="10">The sequence shown here is derived from an EMBL/GenBank/DDBJ whole genome shotgun (WGS) entry which is preliminary data.</text>
</comment>
<dbReference type="GO" id="GO:0140359">
    <property type="term" value="F:ABC-type transporter activity"/>
    <property type="evidence" value="ECO:0007669"/>
    <property type="project" value="InterPro"/>
</dbReference>
<evidence type="ECO:0000313" key="10">
    <source>
        <dbReference type="EMBL" id="OOP70289.1"/>
    </source>
</evidence>
<dbReference type="EMBL" id="MTLA01000005">
    <property type="protein sequence ID" value="OOP70289.1"/>
    <property type="molecule type" value="Genomic_DNA"/>
</dbReference>
<dbReference type="Proteomes" id="UP000189761">
    <property type="component" value="Unassembled WGS sequence"/>
</dbReference>
<dbReference type="AlphaFoldDB" id="A0A8E2IBJ8"/>
<feature type="transmembrane region" description="Helical" evidence="8">
    <location>
        <begin position="227"/>
        <end position="250"/>
    </location>
</feature>
<evidence type="ECO:0000259" key="9">
    <source>
        <dbReference type="PROSITE" id="PS51012"/>
    </source>
</evidence>
<feature type="transmembrane region" description="Helical" evidence="8">
    <location>
        <begin position="22"/>
        <end position="42"/>
    </location>
</feature>
<dbReference type="InterPro" id="IPR013525">
    <property type="entry name" value="ABC2_TM"/>
</dbReference>
<protein>
    <submittedName>
        <fullName evidence="10">ABC transporter permease</fullName>
    </submittedName>
</protein>
<evidence type="ECO:0000256" key="6">
    <source>
        <dbReference type="ARBA" id="ARBA00022989"/>
    </source>
</evidence>
<organism evidence="10 11">
    <name type="scientific">Heyndrickxia oleronia</name>
    <dbReference type="NCBI Taxonomy" id="38875"/>
    <lineage>
        <taxon>Bacteria</taxon>
        <taxon>Bacillati</taxon>
        <taxon>Bacillota</taxon>
        <taxon>Bacilli</taxon>
        <taxon>Bacillales</taxon>
        <taxon>Bacillaceae</taxon>
        <taxon>Heyndrickxia</taxon>
    </lineage>
</organism>
<keyword evidence="3" id="KW-0813">Transport</keyword>
<keyword evidence="6 8" id="KW-1133">Transmembrane helix</keyword>
<name>A0A8E2IBJ8_9BACI</name>
<accession>A0A8E2IBJ8</accession>
<keyword evidence="5 8" id="KW-0812">Transmembrane</keyword>
<dbReference type="Pfam" id="PF12698">
    <property type="entry name" value="ABC2_membrane_3"/>
    <property type="match status" value="1"/>
</dbReference>
<evidence type="ECO:0000256" key="1">
    <source>
        <dbReference type="ARBA" id="ARBA00004651"/>
    </source>
</evidence>
<feature type="transmembrane region" description="Helical" evidence="8">
    <location>
        <begin position="262"/>
        <end position="284"/>
    </location>
</feature>
<dbReference type="RefSeq" id="WP_078109165.1">
    <property type="nucleotide sequence ID" value="NZ_CP065424.1"/>
</dbReference>
<dbReference type="PROSITE" id="PS51012">
    <property type="entry name" value="ABC_TM2"/>
    <property type="match status" value="1"/>
</dbReference>
<evidence type="ECO:0000256" key="3">
    <source>
        <dbReference type="ARBA" id="ARBA00022448"/>
    </source>
</evidence>
<evidence type="ECO:0000256" key="4">
    <source>
        <dbReference type="ARBA" id="ARBA00022475"/>
    </source>
</evidence>
<dbReference type="InterPro" id="IPR047817">
    <property type="entry name" value="ABC2_TM_bact-type"/>
</dbReference>
<dbReference type="PANTHER" id="PTHR30294:SF45">
    <property type="entry name" value="LINEARMYCIN RESISTANCE PERMEASE PROTEIN LNRN"/>
    <property type="match status" value="1"/>
</dbReference>
<proteinExistence type="inferred from homology"/>
<dbReference type="PANTHER" id="PTHR30294">
    <property type="entry name" value="MEMBRANE COMPONENT OF ABC TRANSPORTER YHHJ-RELATED"/>
    <property type="match status" value="1"/>
</dbReference>
<evidence type="ECO:0000256" key="2">
    <source>
        <dbReference type="ARBA" id="ARBA00007783"/>
    </source>
</evidence>
<gene>
    <name evidence="10" type="ORF">BWZ43_00630</name>
</gene>
<feature type="transmembrane region" description="Helical" evidence="8">
    <location>
        <begin position="296"/>
        <end position="314"/>
    </location>
</feature>
<dbReference type="InterPro" id="IPR051449">
    <property type="entry name" value="ABC-2_transporter_component"/>
</dbReference>
<evidence type="ECO:0000256" key="5">
    <source>
        <dbReference type="ARBA" id="ARBA00022692"/>
    </source>
</evidence>
<reference evidence="10 11" key="1">
    <citation type="submission" date="2017-01" db="EMBL/GenBank/DDBJ databases">
        <title>Draft genome sequence of Bacillus oleronius.</title>
        <authorList>
            <person name="Allam M."/>
        </authorList>
    </citation>
    <scope>NUCLEOTIDE SEQUENCE [LARGE SCALE GENOMIC DNA]</scope>
    <source>
        <strain evidence="10 11">DSM 9356</strain>
    </source>
</reference>
<dbReference type="GO" id="GO:0005886">
    <property type="term" value="C:plasma membrane"/>
    <property type="evidence" value="ECO:0007669"/>
    <property type="project" value="UniProtKB-SubCell"/>
</dbReference>
<comment type="subcellular location">
    <subcellularLocation>
        <location evidence="1">Cell membrane</location>
        <topology evidence="1">Multi-pass membrane protein</topology>
    </subcellularLocation>
</comment>
<feature type="transmembrane region" description="Helical" evidence="8">
    <location>
        <begin position="349"/>
        <end position="369"/>
    </location>
</feature>
<comment type="similarity">
    <text evidence="2">Belongs to the ABC-2 integral membrane protein family.</text>
</comment>
<keyword evidence="11" id="KW-1185">Reference proteome</keyword>
<evidence type="ECO:0000256" key="8">
    <source>
        <dbReference type="SAM" id="Phobius"/>
    </source>
</evidence>
<evidence type="ECO:0000256" key="7">
    <source>
        <dbReference type="ARBA" id="ARBA00023136"/>
    </source>
</evidence>